<dbReference type="Proteomes" id="UP000653127">
    <property type="component" value="Unassembled WGS sequence"/>
</dbReference>
<feature type="domain" description="LamG-like jellyroll fold" evidence="6">
    <location>
        <begin position="1073"/>
        <end position="1204"/>
    </location>
</feature>
<dbReference type="Pfam" id="PF20578">
    <property type="entry name" value="aBig_2"/>
    <property type="match status" value="1"/>
</dbReference>
<protein>
    <submittedName>
        <fullName evidence="7">Bacterial Ig-like domain-containing protein</fullName>
    </submittedName>
</protein>
<dbReference type="Gene3D" id="2.60.120.200">
    <property type="match status" value="2"/>
</dbReference>
<dbReference type="PANTHER" id="PTHR43301">
    <property type="entry name" value="ARABINAN ENDO-1,5-ALPHA-L-ARABINOSIDASE"/>
    <property type="match status" value="1"/>
</dbReference>
<name>A0A926E128_9FIRM</name>
<dbReference type="InterPro" id="IPR006558">
    <property type="entry name" value="LamG-like"/>
</dbReference>
<dbReference type="InterPro" id="IPR046780">
    <property type="entry name" value="aBig_2"/>
</dbReference>
<dbReference type="InterPro" id="IPR022038">
    <property type="entry name" value="Ig-like_bact"/>
</dbReference>
<dbReference type="InterPro" id="IPR011081">
    <property type="entry name" value="Big_4"/>
</dbReference>
<evidence type="ECO:0000259" key="6">
    <source>
        <dbReference type="SMART" id="SM00560"/>
    </source>
</evidence>
<evidence type="ECO:0000313" key="8">
    <source>
        <dbReference type="Proteomes" id="UP000653127"/>
    </source>
</evidence>
<keyword evidence="3" id="KW-1015">Disulfide bond</keyword>
<dbReference type="InterPro" id="IPR023296">
    <property type="entry name" value="Glyco_hydro_beta-prop_sf"/>
</dbReference>
<feature type="chain" id="PRO_5037298841" evidence="5">
    <location>
        <begin position="33"/>
        <end position="1360"/>
    </location>
</feature>
<sequence length="1360" mass="145532">MMHRTTNNWKRLSSCLLAAAVCAATWFTPALALPAGTQPREDGPAVSFDFESDELTGAALRGAAKVEDGALVLDGAKGSYLDVEIPDALKSGDSMTISMWVKLDSIGHDTTLMTMGQNQANYAIFVVKNVFNHLRFAMKENGGAEDNIEAAPYPEEGKWSHVAFVQDGANGRLYKDGAEIASSSSLGVRLSSLLAQGGAYIHLGTADVWDDTPVNGRIDDFQIWAGALSAEEIAAQAGADKNPPDLRDVEAAAAALTIEGDLANVTADLALPLSWENGVAISWKSNSPDVITDGGVVSRKASDRTVTLTATLTKGAYSKIKLFIVTVKALELDPFGTDLSYARRSLDFILNNGQTTLPQSGPNGAVIRWEVASGRAEIDADNLVHKADGAAENEPVVLRATVELDGQSESFLYENLILKDRFTGFLMSYFDSSNDTGGIRLGYSYDGVNWIPLKGGEPVVKAEIGTRRLRDPNIFRRKDGTFGIVATQGWDNPEIYAWDTNDLITFTNERLLRIQGVTDEQWAINREKYNFSVCNDEAGSPPGGGSAWAPEAIYDPVVGKYLIYWSDTHSNGGVHAPMMANWTEDFTNETLSDPFILLDDPHNQMIDANIVKENGTYFMTFKNDYRATPGEGSVKKMFEGAVATELGENSFTYQPGALITDMQGNDIEGATTFRNFNDNNLWYMYFDPLSGSPDLAYAVSPALTGPEANWVTHWAYGTPNYKVNSRINHVTVLPVTQSELDALVAAHGVTGLQYQVLDVREPEGVVSVGSGTPLGLLMPLLPATLPVQLDDGGWYDFPVTWSSSDYDPAAQGSYTFAGALSLPDTVNPASAPQNLTATVVVDSSPAASVTSVEVAPPAKLVYDLGEPLSLDGGYLVVHYADGRSGRLPLADEAVSISGFDNSAAVSELTVTAGYSGFTAPFTVSVVAPASITLTPPAKLDYVLGQKLDLAGGSITVHYEDSSRDKTIPLTESGVRIEGFPTQAGDGQLVTVIYGGQRATFAVNVREVAQDELGAVLHYDFNQATDSAVENQVSDAYRGSLKNGASVADGALRLGGGTQYLDVPTGAIADLTGEEVSLSMWVNLSSNENNQTILTVGRDKNDFAVWVTNVLRYGINADGRGEAKADSSQAVPIHRWTHLALVQTGDTVTLYQDGAAVVSRATYRLQEIMKDGSFIRLGGAGVWPDPYTNGSVDDFKVFARALDAQQVEADRLSSYLSLPTWIEAAVQKADSVPVGDQVGEYPAEAVAAYREAIEAAQDALDAGSEPAMQAALDSLKAAGKALDDAQITEPAVDKTALKDLIEAAGQYEEGAYTAASWAALEAALEEANRVMEDKDATAEEVQTASDELQAAIDGLRYELNT</sequence>
<proteinExistence type="predicted"/>
<reference evidence="7" key="1">
    <citation type="submission" date="2020-08" db="EMBL/GenBank/DDBJ databases">
        <title>Genome public.</title>
        <authorList>
            <person name="Liu C."/>
            <person name="Sun Q."/>
        </authorList>
    </citation>
    <scope>NUCLEOTIDE SEQUENCE</scope>
    <source>
        <strain evidence="7">NSJ-31</strain>
    </source>
</reference>
<dbReference type="Gene3D" id="1.20.1270.90">
    <property type="entry name" value="AF1782-like"/>
    <property type="match status" value="2"/>
</dbReference>
<dbReference type="Pfam" id="PF07532">
    <property type="entry name" value="Big_4"/>
    <property type="match status" value="1"/>
</dbReference>
<keyword evidence="2" id="KW-0378">Hydrolase</keyword>
<dbReference type="InterPro" id="IPR013320">
    <property type="entry name" value="ConA-like_dom_sf"/>
</dbReference>
<gene>
    <name evidence="7" type="ORF">H8711_10920</name>
</gene>
<evidence type="ECO:0000313" key="7">
    <source>
        <dbReference type="EMBL" id="MBC8547437.1"/>
    </source>
</evidence>
<dbReference type="Pfam" id="PF13385">
    <property type="entry name" value="Laminin_G_3"/>
    <property type="match status" value="2"/>
</dbReference>
<dbReference type="Gene3D" id="2.115.10.20">
    <property type="entry name" value="Glycosyl hydrolase domain, family 43"/>
    <property type="match status" value="1"/>
</dbReference>
<dbReference type="InterPro" id="IPR050727">
    <property type="entry name" value="GH43_arabinanases"/>
</dbReference>
<organism evidence="7 8">
    <name type="scientific">Ligaoa zhengdingensis</name>
    <dbReference type="NCBI Taxonomy" id="2763658"/>
    <lineage>
        <taxon>Bacteria</taxon>
        <taxon>Bacillati</taxon>
        <taxon>Bacillota</taxon>
        <taxon>Clostridia</taxon>
        <taxon>Eubacteriales</taxon>
        <taxon>Oscillospiraceae</taxon>
        <taxon>Ligaoa</taxon>
    </lineage>
</organism>
<comment type="caution">
    <text evidence="7">The sequence shown here is derived from an EMBL/GenBank/DDBJ whole genome shotgun (WGS) entry which is preliminary data.</text>
</comment>
<dbReference type="GO" id="GO:0016798">
    <property type="term" value="F:hydrolase activity, acting on glycosyl bonds"/>
    <property type="evidence" value="ECO:0007669"/>
    <property type="project" value="UniProtKB-KW"/>
</dbReference>
<keyword evidence="1 5" id="KW-0732">Signal</keyword>
<feature type="non-terminal residue" evidence="7">
    <location>
        <position position="1360"/>
    </location>
</feature>
<evidence type="ECO:0000256" key="1">
    <source>
        <dbReference type="ARBA" id="ARBA00022729"/>
    </source>
</evidence>
<dbReference type="PANTHER" id="PTHR43301:SF3">
    <property type="entry name" value="ARABINAN ENDO-1,5-ALPHA-L-ARABINOSIDASE A-RELATED"/>
    <property type="match status" value="1"/>
</dbReference>
<dbReference type="EMBL" id="JACRST010000019">
    <property type="protein sequence ID" value="MBC8547437.1"/>
    <property type="molecule type" value="Genomic_DNA"/>
</dbReference>
<dbReference type="Pfam" id="PF07554">
    <property type="entry name" value="FIVAR"/>
    <property type="match status" value="2"/>
</dbReference>
<feature type="domain" description="LamG-like jellyroll fold" evidence="6">
    <location>
        <begin position="93"/>
        <end position="231"/>
    </location>
</feature>
<dbReference type="CDD" id="cd08983">
    <property type="entry name" value="GH43_Bt3655-like"/>
    <property type="match status" value="1"/>
</dbReference>
<dbReference type="SUPFAM" id="SSF75005">
    <property type="entry name" value="Arabinanase/levansucrase/invertase"/>
    <property type="match status" value="1"/>
</dbReference>
<keyword evidence="4" id="KW-0326">Glycosidase</keyword>
<keyword evidence="8" id="KW-1185">Reference proteome</keyword>
<evidence type="ECO:0000256" key="3">
    <source>
        <dbReference type="ARBA" id="ARBA00023157"/>
    </source>
</evidence>
<feature type="signal peptide" evidence="5">
    <location>
        <begin position="1"/>
        <end position="32"/>
    </location>
</feature>
<evidence type="ECO:0000256" key="5">
    <source>
        <dbReference type="SAM" id="SignalP"/>
    </source>
</evidence>
<evidence type="ECO:0000256" key="2">
    <source>
        <dbReference type="ARBA" id="ARBA00022801"/>
    </source>
</evidence>
<dbReference type="Gene3D" id="2.60.40.3630">
    <property type="match status" value="2"/>
</dbReference>
<dbReference type="SUPFAM" id="SSF49899">
    <property type="entry name" value="Concanavalin A-like lectins/glucanases"/>
    <property type="match status" value="2"/>
</dbReference>
<accession>A0A926E128</accession>
<dbReference type="SMART" id="SM00560">
    <property type="entry name" value="LamGL"/>
    <property type="match status" value="2"/>
</dbReference>
<evidence type="ECO:0000256" key="4">
    <source>
        <dbReference type="ARBA" id="ARBA00023295"/>
    </source>
</evidence>
<dbReference type="Pfam" id="PF07523">
    <property type="entry name" value="Big_3"/>
    <property type="match status" value="2"/>
</dbReference>